<keyword evidence="2" id="KW-0808">Transferase</keyword>
<dbReference type="RefSeq" id="WP_318347011.1">
    <property type="nucleotide sequence ID" value="NZ_AP018694.1"/>
</dbReference>
<evidence type="ECO:0000259" key="1">
    <source>
        <dbReference type="Pfam" id="PF04480"/>
    </source>
</evidence>
<gene>
    <name evidence="2" type="ORF">AQPE_2863</name>
</gene>
<dbReference type="Gene3D" id="3.40.960.10">
    <property type="entry name" value="VSR Endonuclease"/>
    <property type="match status" value="1"/>
</dbReference>
<feature type="domain" description="DUF559" evidence="1">
    <location>
        <begin position="9"/>
        <end position="118"/>
    </location>
</feature>
<dbReference type="GO" id="GO:0008168">
    <property type="term" value="F:methyltransferase activity"/>
    <property type="evidence" value="ECO:0007669"/>
    <property type="project" value="UniProtKB-KW"/>
</dbReference>
<dbReference type="InterPro" id="IPR011335">
    <property type="entry name" value="Restrct_endonuc-II-like"/>
</dbReference>
<dbReference type="Proteomes" id="UP001193389">
    <property type="component" value="Chromosome"/>
</dbReference>
<organism evidence="2 3">
    <name type="scientific">Aquipluma nitroreducens</name>
    <dbReference type="NCBI Taxonomy" id="2010828"/>
    <lineage>
        <taxon>Bacteria</taxon>
        <taxon>Pseudomonadati</taxon>
        <taxon>Bacteroidota</taxon>
        <taxon>Bacteroidia</taxon>
        <taxon>Marinilabiliales</taxon>
        <taxon>Prolixibacteraceae</taxon>
        <taxon>Aquipluma</taxon>
    </lineage>
</organism>
<evidence type="ECO:0000313" key="3">
    <source>
        <dbReference type="Proteomes" id="UP001193389"/>
    </source>
</evidence>
<dbReference type="AlphaFoldDB" id="A0A5K7SB43"/>
<evidence type="ECO:0000313" key="2">
    <source>
        <dbReference type="EMBL" id="BBE18699.1"/>
    </source>
</evidence>
<proteinExistence type="predicted"/>
<dbReference type="InterPro" id="IPR007569">
    <property type="entry name" value="DUF559"/>
</dbReference>
<sequence>MSDNPTPVSRARELRQNMTEAEQVLWKELRNRKFMGLKFVRQHPIIYQVIDNQPRYFIVDFMCYEKKLVVEVDGLIHEFQKEEDEHREKILESLSLNVLRIRNEEVKDISTALEKIRAYVLRL</sequence>
<keyword evidence="3" id="KW-1185">Reference proteome</keyword>
<dbReference type="PANTHER" id="PTHR38590">
    <property type="entry name" value="BLL0828 PROTEIN"/>
    <property type="match status" value="1"/>
</dbReference>
<dbReference type="EMBL" id="AP018694">
    <property type="protein sequence ID" value="BBE18699.1"/>
    <property type="molecule type" value="Genomic_DNA"/>
</dbReference>
<dbReference type="PANTHER" id="PTHR38590:SF1">
    <property type="entry name" value="BLL0828 PROTEIN"/>
    <property type="match status" value="1"/>
</dbReference>
<reference evidence="2" key="1">
    <citation type="journal article" date="2020" name="Int. J. Syst. Evol. Microbiol.">
        <title>Aquipluma nitroreducens gen. nov. sp. nov., a novel facultatively anaerobic bacterium isolated from a freshwater lake.</title>
        <authorList>
            <person name="Watanabe M."/>
            <person name="Kojima H."/>
            <person name="Fukui M."/>
        </authorList>
    </citation>
    <scope>NUCLEOTIDE SEQUENCE</scope>
    <source>
        <strain evidence="2">MeG22</strain>
    </source>
</reference>
<dbReference type="SUPFAM" id="SSF52980">
    <property type="entry name" value="Restriction endonuclease-like"/>
    <property type="match status" value="1"/>
</dbReference>
<dbReference type="InterPro" id="IPR047216">
    <property type="entry name" value="Endonuclease_DUF559_bact"/>
</dbReference>
<accession>A0A5K7SB43</accession>
<dbReference type="GO" id="GO:0032259">
    <property type="term" value="P:methylation"/>
    <property type="evidence" value="ECO:0007669"/>
    <property type="project" value="UniProtKB-KW"/>
</dbReference>
<keyword evidence="2" id="KW-0489">Methyltransferase</keyword>
<dbReference type="Pfam" id="PF04480">
    <property type="entry name" value="DUF559"/>
    <property type="match status" value="1"/>
</dbReference>
<dbReference type="CDD" id="cd01038">
    <property type="entry name" value="Endonuclease_DUF559"/>
    <property type="match status" value="1"/>
</dbReference>
<protein>
    <submittedName>
        <fullName evidence="2">DNA methylase</fullName>
    </submittedName>
</protein>
<name>A0A5K7SB43_9BACT</name>
<dbReference type="KEGG" id="anf:AQPE_2863"/>